<dbReference type="InterPro" id="IPR002797">
    <property type="entry name" value="Polysacc_synth"/>
</dbReference>
<evidence type="ECO:0000256" key="3">
    <source>
        <dbReference type="ARBA" id="ARBA00022692"/>
    </source>
</evidence>
<dbReference type="RefSeq" id="WP_348267234.1">
    <property type="nucleotide sequence ID" value="NZ_CP121194.1"/>
</dbReference>
<keyword evidence="3 6" id="KW-0812">Transmembrane</keyword>
<evidence type="ECO:0000313" key="7">
    <source>
        <dbReference type="EMBL" id="XBH09727.1"/>
    </source>
</evidence>
<dbReference type="Pfam" id="PF01943">
    <property type="entry name" value="Polysacc_synt"/>
    <property type="match status" value="1"/>
</dbReference>
<dbReference type="KEGG" id="epl:P4G45_14720"/>
<feature type="transmembrane region" description="Helical" evidence="6">
    <location>
        <begin position="465"/>
        <end position="486"/>
    </location>
</feature>
<feature type="transmembrane region" description="Helical" evidence="6">
    <location>
        <begin position="126"/>
        <end position="149"/>
    </location>
</feature>
<dbReference type="EMBL" id="CP121194">
    <property type="protein sequence ID" value="XBH09727.1"/>
    <property type="molecule type" value="Genomic_DNA"/>
</dbReference>
<evidence type="ECO:0000256" key="1">
    <source>
        <dbReference type="ARBA" id="ARBA00004651"/>
    </source>
</evidence>
<evidence type="ECO:0000256" key="5">
    <source>
        <dbReference type="ARBA" id="ARBA00023136"/>
    </source>
</evidence>
<dbReference type="InterPro" id="IPR050833">
    <property type="entry name" value="Poly_Biosynth_Transport"/>
</dbReference>
<evidence type="ECO:0000256" key="6">
    <source>
        <dbReference type="SAM" id="Phobius"/>
    </source>
</evidence>
<feature type="transmembrane region" description="Helical" evidence="6">
    <location>
        <begin position="226"/>
        <end position="244"/>
    </location>
</feature>
<dbReference type="AlphaFoldDB" id="A0AAU7D7A4"/>
<feature type="transmembrane region" description="Helical" evidence="6">
    <location>
        <begin position="156"/>
        <end position="176"/>
    </location>
</feature>
<accession>A0AAU7CVP2</accession>
<keyword evidence="4 6" id="KW-1133">Transmembrane helix</keyword>
<evidence type="ECO:0000256" key="2">
    <source>
        <dbReference type="ARBA" id="ARBA00022475"/>
    </source>
</evidence>
<feature type="transmembrane region" description="Helical" evidence="6">
    <location>
        <begin position="182"/>
        <end position="205"/>
    </location>
</feature>
<gene>
    <name evidence="7" type="ORF">P4G45_14720</name>
    <name evidence="8" type="ORF">P8936_15675</name>
</gene>
<keyword evidence="2" id="KW-1003">Cell membrane</keyword>
<keyword evidence="5 6" id="KW-0472">Membrane</keyword>
<reference evidence="8" key="1">
    <citation type="submission" date="2023-03" db="EMBL/GenBank/DDBJ databases">
        <title>Edaphobacter sp.</title>
        <authorList>
            <person name="Huber K.J."/>
            <person name="Papendorf J."/>
            <person name="Pilke C."/>
            <person name="Bunk B."/>
            <person name="Sproeer C."/>
            <person name="Pester M."/>
        </authorList>
    </citation>
    <scope>NUCLEOTIDE SEQUENCE</scope>
    <source>
        <strain evidence="7">DSM 109919</strain>
        <strain evidence="8">DSM 109920</strain>
    </source>
</reference>
<feature type="transmembrane region" description="Helical" evidence="6">
    <location>
        <begin position="344"/>
        <end position="368"/>
    </location>
</feature>
<evidence type="ECO:0000313" key="8">
    <source>
        <dbReference type="EMBL" id="XBH13113.1"/>
    </source>
</evidence>
<feature type="transmembrane region" description="Helical" evidence="6">
    <location>
        <begin position="250"/>
        <end position="272"/>
    </location>
</feature>
<evidence type="ECO:0000256" key="4">
    <source>
        <dbReference type="ARBA" id="ARBA00022989"/>
    </source>
</evidence>
<dbReference type="PANTHER" id="PTHR30250">
    <property type="entry name" value="PST FAMILY PREDICTED COLANIC ACID TRANSPORTER"/>
    <property type="match status" value="1"/>
</dbReference>
<dbReference type="PANTHER" id="PTHR30250:SF26">
    <property type="entry name" value="PSMA PROTEIN"/>
    <property type="match status" value="1"/>
</dbReference>
<organism evidence="8">
    <name type="scientific">Edaphobacter paludis</name>
    <dbReference type="NCBI Taxonomy" id="3035702"/>
    <lineage>
        <taxon>Bacteria</taxon>
        <taxon>Pseudomonadati</taxon>
        <taxon>Acidobacteriota</taxon>
        <taxon>Terriglobia</taxon>
        <taxon>Terriglobales</taxon>
        <taxon>Acidobacteriaceae</taxon>
        <taxon>Edaphobacter</taxon>
    </lineage>
</organism>
<accession>A0AAU7D7A4</accession>
<feature type="transmembrane region" description="Helical" evidence="6">
    <location>
        <begin position="39"/>
        <end position="57"/>
    </location>
</feature>
<dbReference type="EMBL" id="CP121195">
    <property type="protein sequence ID" value="XBH13113.1"/>
    <property type="molecule type" value="Genomic_DNA"/>
</dbReference>
<proteinExistence type="predicted"/>
<feature type="transmembrane region" description="Helical" evidence="6">
    <location>
        <begin position="12"/>
        <end position="33"/>
    </location>
</feature>
<name>A0AAU7D7A4_9BACT</name>
<feature type="transmembrane region" description="Helical" evidence="6">
    <location>
        <begin position="89"/>
        <end position="114"/>
    </location>
</feature>
<comment type="subcellular location">
    <subcellularLocation>
        <location evidence="1">Cell membrane</location>
        <topology evidence="1">Multi-pass membrane protein</topology>
    </subcellularLocation>
</comment>
<protein>
    <submittedName>
        <fullName evidence="8">Polysaccharide biosynthesis C-terminal domain-containing protein</fullName>
    </submittedName>
</protein>
<feature type="transmembrane region" description="Helical" evidence="6">
    <location>
        <begin position="303"/>
        <end position="324"/>
    </location>
</feature>
<sequence>MANTKRFAFNVLMNWAAVAVGMVVPFFLTPFVVRHLGSAAYGVWILAVSTVAYLNLLDLGLRSAVIRFVSKADAEGNLEDAQAAIGAALWFRLLISAVVVVISILLALSFPHLFKVPSDLRRASQITVLMCALGIAVTLISGVFGAVLAAIHRFDILSWVTVMQTLARAGGVLLLLRSGRGLVALAYWEFTVVLLTGLVTAAIALKMFPASRVPVRRPRGEILKAIWSYSFTTFVLIIAVQVIINTDNLAVGAFLSVGLVAFYSIGSSLVSYSSQVSSAVSTTFAPLASNLEASGQFDELRKLLIRGTQGTLALMLPISVALLFRGKTFIGLWVGQEYSETSGTVLQILMIAQFFSVASSTAGAIMMAIGKHKPVAKWAVIEALVNLGLSLVLVETVGLYGVAWGTSLSTAVIYMIFWPRYVHKILGVSVGRFLWEGWTKVTLCVVPYGIASILADRFWHAPNMIIFFGQILATLPVYVICLLLVFRNDAHALFQKWRQSRRVQAEATL</sequence>
<dbReference type="GO" id="GO:0005886">
    <property type="term" value="C:plasma membrane"/>
    <property type="evidence" value="ECO:0007669"/>
    <property type="project" value="UniProtKB-SubCell"/>
</dbReference>